<dbReference type="Proteomes" id="UP000785613">
    <property type="component" value="Unassembled WGS sequence"/>
</dbReference>
<reference evidence="1 2" key="1">
    <citation type="submission" date="2019-09" db="EMBL/GenBank/DDBJ databases">
        <title>Taxonomy of Antarctic Massilia spp.: description of Massilia rubra sp. nov., Massilia aquatica sp. nov., Massilia mucilaginosa sp. nov., Massilia frigida sp. nov. isolated from streams, lakes and regoliths.</title>
        <authorList>
            <person name="Holochova P."/>
            <person name="Sedlacek I."/>
            <person name="Kralova S."/>
            <person name="Maslanova I."/>
            <person name="Busse H.-J."/>
            <person name="Stankova E."/>
            <person name="Vrbovska V."/>
            <person name="Kovarovic V."/>
            <person name="Bartak M."/>
            <person name="Svec P."/>
            <person name="Pantucek R."/>
        </authorList>
    </citation>
    <scope>NUCLEOTIDE SEQUENCE [LARGE SCALE GENOMIC DNA]</scope>
    <source>
        <strain evidence="1 2">CCM 8692</strain>
    </source>
</reference>
<gene>
    <name evidence="1" type="ORF">F0185_33045</name>
</gene>
<evidence type="ECO:0000313" key="2">
    <source>
        <dbReference type="Proteomes" id="UP000785613"/>
    </source>
</evidence>
<protein>
    <submittedName>
        <fullName evidence="1">Uncharacterized protein</fullName>
    </submittedName>
</protein>
<proteinExistence type="predicted"/>
<name>A0ABX0M861_9BURK</name>
<dbReference type="RefSeq" id="WP_167232844.1">
    <property type="nucleotide sequence ID" value="NZ_VUYU01000047.1"/>
</dbReference>
<comment type="caution">
    <text evidence="1">The sequence shown here is derived from an EMBL/GenBank/DDBJ whole genome shotgun (WGS) entry which is preliminary data.</text>
</comment>
<evidence type="ECO:0000313" key="1">
    <source>
        <dbReference type="EMBL" id="NHZ38376.1"/>
    </source>
</evidence>
<accession>A0ABX0M861</accession>
<keyword evidence="2" id="KW-1185">Reference proteome</keyword>
<organism evidence="1 2">
    <name type="scientific">Massilia rubra</name>
    <dbReference type="NCBI Taxonomy" id="2607910"/>
    <lineage>
        <taxon>Bacteria</taxon>
        <taxon>Pseudomonadati</taxon>
        <taxon>Pseudomonadota</taxon>
        <taxon>Betaproteobacteria</taxon>
        <taxon>Burkholderiales</taxon>
        <taxon>Oxalobacteraceae</taxon>
        <taxon>Telluria group</taxon>
        <taxon>Massilia</taxon>
    </lineage>
</organism>
<sequence>MMMDCDNTPVAPPQYVVTVDMYTQLRTVDRFDSLPDHRRYSGKTVKCNGKRTRVLTPVAKIIEEPRDSDGKLVAAEHAYTIEIISLDAKDNILQRLTIRRQSGVDDGSTPER</sequence>
<dbReference type="EMBL" id="VUYU01000047">
    <property type="protein sequence ID" value="NHZ38376.1"/>
    <property type="molecule type" value="Genomic_DNA"/>
</dbReference>